<gene>
    <name evidence="1" type="ORF">Glove_261g91</name>
</gene>
<evidence type="ECO:0000313" key="2">
    <source>
        <dbReference type="Proteomes" id="UP000266861"/>
    </source>
</evidence>
<dbReference type="EMBL" id="PQFF01000239">
    <property type="protein sequence ID" value="RHZ71210.1"/>
    <property type="molecule type" value="Genomic_DNA"/>
</dbReference>
<name>A0A397IEJ5_9GLOM</name>
<dbReference type="Proteomes" id="UP000266861">
    <property type="component" value="Unassembled WGS sequence"/>
</dbReference>
<accession>A0A397IEJ5</accession>
<evidence type="ECO:0000313" key="1">
    <source>
        <dbReference type="EMBL" id="RHZ71210.1"/>
    </source>
</evidence>
<dbReference type="AlphaFoldDB" id="A0A397IEJ5"/>
<keyword evidence="2" id="KW-1185">Reference proteome</keyword>
<proteinExistence type="predicted"/>
<comment type="caution">
    <text evidence="1">The sequence shown here is derived from an EMBL/GenBank/DDBJ whole genome shotgun (WGS) entry which is preliminary data.</text>
</comment>
<organism evidence="1 2">
    <name type="scientific">Diversispora epigaea</name>
    <dbReference type="NCBI Taxonomy" id="1348612"/>
    <lineage>
        <taxon>Eukaryota</taxon>
        <taxon>Fungi</taxon>
        <taxon>Fungi incertae sedis</taxon>
        <taxon>Mucoromycota</taxon>
        <taxon>Glomeromycotina</taxon>
        <taxon>Glomeromycetes</taxon>
        <taxon>Diversisporales</taxon>
        <taxon>Diversisporaceae</taxon>
        <taxon>Diversispora</taxon>
    </lineage>
</organism>
<sequence>MKLTKIDDVHPKKSFHFTKQRYVDRLKSEDLMQEHWDHEYDKPKTDFGKARIIQRTFRRFKERVPSNTRLAWNSLPNDGTPDDEKILGLIPCKVKNPQTQEQFNQWRTKWIELYKNNPMMRSYIINRQYKEYYIPDNWINSKKSQLRERIRKQLLEIET</sequence>
<protein>
    <submittedName>
        <fullName evidence="1">Uncharacterized protein</fullName>
    </submittedName>
</protein>
<reference evidence="1 2" key="1">
    <citation type="submission" date="2018-08" db="EMBL/GenBank/DDBJ databases">
        <title>Genome and evolution of the arbuscular mycorrhizal fungus Diversispora epigaea (formerly Glomus versiforme) and its bacterial endosymbionts.</title>
        <authorList>
            <person name="Sun X."/>
            <person name="Fei Z."/>
            <person name="Harrison M."/>
        </authorList>
    </citation>
    <scope>NUCLEOTIDE SEQUENCE [LARGE SCALE GENOMIC DNA]</scope>
    <source>
        <strain evidence="1 2">IT104</strain>
    </source>
</reference>
<dbReference type="OrthoDB" id="2409127at2759"/>